<keyword evidence="3 6" id="KW-0812">Transmembrane</keyword>
<feature type="transmembrane region" description="Helical" evidence="6">
    <location>
        <begin position="12"/>
        <end position="30"/>
    </location>
</feature>
<evidence type="ECO:0000256" key="1">
    <source>
        <dbReference type="ARBA" id="ARBA00004651"/>
    </source>
</evidence>
<dbReference type="Proteomes" id="UP000037784">
    <property type="component" value="Unassembled WGS sequence"/>
</dbReference>
<proteinExistence type="predicted"/>
<feature type="transmembrane region" description="Helical" evidence="6">
    <location>
        <begin position="95"/>
        <end position="115"/>
    </location>
</feature>
<dbReference type="GO" id="GO:0005886">
    <property type="term" value="C:plasma membrane"/>
    <property type="evidence" value="ECO:0007669"/>
    <property type="project" value="UniProtKB-SubCell"/>
</dbReference>
<feature type="transmembrane region" description="Helical" evidence="6">
    <location>
        <begin position="213"/>
        <end position="232"/>
    </location>
</feature>
<evidence type="ECO:0000256" key="4">
    <source>
        <dbReference type="ARBA" id="ARBA00022989"/>
    </source>
</evidence>
<evidence type="ECO:0000256" key="3">
    <source>
        <dbReference type="ARBA" id="ARBA00022692"/>
    </source>
</evidence>
<reference evidence="7 8" key="1">
    <citation type="journal article" date="2015" name="Genome Announc.">
        <title>Draft Genome Sequence of a Heterotrophic Facultative Anaerobic Thermophilic Bacterium, Ardenticatena maritima Strain 110ST.</title>
        <authorList>
            <person name="Kawaichi S."/>
            <person name="Yoshida T."/>
            <person name="Sako Y."/>
            <person name="Nakamura R."/>
        </authorList>
    </citation>
    <scope>NUCLEOTIDE SEQUENCE [LARGE SCALE GENOMIC DNA]</scope>
    <source>
        <strain evidence="7 8">110S</strain>
    </source>
</reference>
<feature type="transmembrane region" description="Helical" evidence="6">
    <location>
        <begin position="164"/>
        <end position="182"/>
    </location>
</feature>
<dbReference type="OrthoDB" id="9789927at2"/>
<protein>
    <submittedName>
        <fullName evidence="7">Branched-chain amino acid transport system permease protein</fullName>
    </submittedName>
</protein>
<sequence length="340" mass="37420">MNRLRQHLAPWRGLLAWLTLIVILALYPYTGLSGSTLFTFSQVFILVTLASNWNLIGGMTGYVDFGHAVFFGIGAYVMGILVTPVDMAFSPHLTFWQALPLAGLASALFAVLIGLPTLRLKGPYFSIAMLGTFVAMREIIRIAAPITGGGKGLSLPPVLNRVNDYYFTLSLMALVVALIWWIRRSEFGATLIAIREDEIGAEMRGINTTLHKIAAFVIAAFFTGIVGAFWAWQNTYIDPDVVFIESRTVEMVMMSMLGGLGTVWGPPLGAVVLYFMRDILWANLLDYHLISLGVLLILTVLFMPEGILGTLGNRHSTSLLRIWRRDPQSITPNKKPGGPS</sequence>
<dbReference type="EMBL" id="BBZA01000029">
    <property type="protein sequence ID" value="GAP62063.1"/>
    <property type="molecule type" value="Genomic_DNA"/>
</dbReference>
<dbReference type="Pfam" id="PF02653">
    <property type="entry name" value="BPD_transp_2"/>
    <property type="match status" value="1"/>
</dbReference>
<evidence type="ECO:0000256" key="6">
    <source>
        <dbReference type="SAM" id="Phobius"/>
    </source>
</evidence>
<feature type="transmembrane region" description="Helical" evidence="6">
    <location>
        <begin position="252"/>
        <end position="275"/>
    </location>
</feature>
<feature type="transmembrane region" description="Helical" evidence="6">
    <location>
        <begin position="68"/>
        <end position="89"/>
    </location>
</feature>
<dbReference type="AlphaFoldDB" id="A0A0M8K5E9"/>
<evidence type="ECO:0000313" key="8">
    <source>
        <dbReference type="Proteomes" id="UP000037784"/>
    </source>
</evidence>
<keyword evidence="8" id="KW-1185">Reference proteome</keyword>
<evidence type="ECO:0000256" key="5">
    <source>
        <dbReference type="ARBA" id="ARBA00023136"/>
    </source>
</evidence>
<dbReference type="PANTHER" id="PTHR30482">
    <property type="entry name" value="HIGH-AFFINITY BRANCHED-CHAIN AMINO ACID TRANSPORT SYSTEM PERMEASE"/>
    <property type="match status" value="1"/>
</dbReference>
<feature type="transmembrane region" description="Helical" evidence="6">
    <location>
        <begin position="287"/>
        <end position="304"/>
    </location>
</feature>
<dbReference type="GO" id="GO:0015658">
    <property type="term" value="F:branched-chain amino acid transmembrane transporter activity"/>
    <property type="evidence" value="ECO:0007669"/>
    <property type="project" value="InterPro"/>
</dbReference>
<dbReference type="CDD" id="cd06581">
    <property type="entry name" value="TM_PBP1_LivM_like"/>
    <property type="match status" value="1"/>
</dbReference>
<comment type="subcellular location">
    <subcellularLocation>
        <location evidence="1">Cell membrane</location>
        <topology evidence="1">Multi-pass membrane protein</topology>
    </subcellularLocation>
</comment>
<dbReference type="InterPro" id="IPR001851">
    <property type="entry name" value="ABC_transp_permease"/>
</dbReference>
<dbReference type="RefSeq" id="WP_054491988.1">
    <property type="nucleotide sequence ID" value="NZ_BBZA01000029.1"/>
</dbReference>
<accession>A0A0M8K5E9</accession>
<evidence type="ECO:0000256" key="2">
    <source>
        <dbReference type="ARBA" id="ARBA00022475"/>
    </source>
</evidence>
<dbReference type="InParanoid" id="A0A0M8K5E9"/>
<organism evidence="7 8">
    <name type="scientific">Ardenticatena maritima</name>
    <dbReference type="NCBI Taxonomy" id="872965"/>
    <lineage>
        <taxon>Bacteria</taxon>
        <taxon>Bacillati</taxon>
        <taxon>Chloroflexota</taxon>
        <taxon>Ardenticatenia</taxon>
        <taxon>Ardenticatenales</taxon>
        <taxon>Ardenticatenaceae</taxon>
        <taxon>Ardenticatena</taxon>
    </lineage>
</organism>
<dbReference type="PANTHER" id="PTHR30482:SF10">
    <property type="entry name" value="HIGH-AFFINITY BRANCHED-CHAIN AMINO ACID TRANSPORT PROTEIN BRAE"/>
    <property type="match status" value="1"/>
</dbReference>
<dbReference type="InterPro" id="IPR043428">
    <property type="entry name" value="LivM-like"/>
</dbReference>
<keyword evidence="2" id="KW-1003">Cell membrane</keyword>
<keyword evidence="4 6" id="KW-1133">Transmembrane helix</keyword>
<feature type="transmembrane region" description="Helical" evidence="6">
    <location>
        <begin position="122"/>
        <end position="144"/>
    </location>
</feature>
<keyword evidence="5 6" id="KW-0472">Membrane</keyword>
<gene>
    <name evidence="7" type="primary">livM</name>
    <name evidence="7" type="ORF">ARMA_0486</name>
</gene>
<evidence type="ECO:0000313" key="7">
    <source>
        <dbReference type="EMBL" id="GAP62063.1"/>
    </source>
</evidence>
<reference evidence="8" key="2">
    <citation type="submission" date="2015-08" db="EMBL/GenBank/DDBJ databases">
        <title>Draft Genome Sequence of a Heterotrophic Facultative Anaerobic Bacterium Ardenticatena maritima Strain 110S.</title>
        <authorList>
            <person name="Kawaichi S."/>
            <person name="Yoshida T."/>
            <person name="Sako Y."/>
            <person name="Nakamura R."/>
        </authorList>
    </citation>
    <scope>NUCLEOTIDE SEQUENCE [LARGE SCALE GENOMIC DNA]</scope>
    <source>
        <strain evidence="8">110S</strain>
    </source>
</reference>
<comment type="caution">
    <text evidence="7">The sequence shown here is derived from an EMBL/GenBank/DDBJ whole genome shotgun (WGS) entry which is preliminary data.</text>
</comment>
<name>A0A0M8K5E9_9CHLR</name>
<feature type="transmembrane region" description="Helical" evidence="6">
    <location>
        <begin position="36"/>
        <end position="56"/>
    </location>
</feature>